<name>A0ACC1JHJ2_9FUNG</name>
<dbReference type="EMBL" id="JANBPW010000007">
    <property type="protein sequence ID" value="KAJ1951528.1"/>
    <property type="molecule type" value="Genomic_DNA"/>
</dbReference>
<evidence type="ECO:0000313" key="1">
    <source>
        <dbReference type="EMBL" id="KAJ1951528.1"/>
    </source>
</evidence>
<gene>
    <name evidence="1" type="primary">PTR2_1</name>
    <name evidence="1" type="ORF">FBU59_000100</name>
</gene>
<protein>
    <submittedName>
        <fullName evidence="1">Peptide transporter ptr2</fullName>
    </submittedName>
</protein>
<accession>A0ACC1JHJ2</accession>
<comment type="caution">
    <text evidence="1">The sequence shown here is derived from an EMBL/GenBank/DDBJ whole genome shotgun (WGS) entry which is preliminary data.</text>
</comment>
<organism evidence="1 2">
    <name type="scientific">Linderina macrospora</name>
    <dbReference type="NCBI Taxonomy" id="4868"/>
    <lineage>
        <taxon>Eukaryota</taxon>
        <taxon>Fungi</taxon>
        <taxon>Fungi incertae sedis</taxon>
        <taxon>Zoopagomycota</taxon>
        <taxon>Kickxellomycotina</taxon>
        <taxon>Kickxellomycetes</taxon>
        <taxon>Kickxellales</taxon>
        <taxon>Kickxellaceae</taxon>
        <taxon>Linderina</taxon>
    </lineage>
</organism>
<dbReference type="Proteomes" id="UP001150603">
    <property type="component" value="Unassembled WGS sequence"/>
</dbReference>
<proteinExistence type="predicted"/>
<keyword evidence="2" id="KW-1185">Reference proteome</keyword>
<reference evidence="1" key="1">
    <citation type="submission" date="2022-07" db="EMBL/GenBank/DDBJ databases">
        <title>Phylogenomic reconstructions and comparative analyses of Kickxellomycotina fungi.</title>
        <authorList>
            <person name="Reynolds N.K."/>
            <person name="Stajich J.E."/>
            <person name="Barry K."/>
            <person name="Grigoriev I.V."/>
            <person name="Crous P."/>
            <person name="Smith M.E."/>
        </authorList>
    </citation>
    <scope>NUCLEOTIDE SEQUENCE</scope>
    <source>
        <strain evidence="1">NRRL 5244</strain>
    </source>
</reference>
<sequence>MDSESSYADQYQDSVTPYDKTAAMALDEQQYYKPHDDMSSGSELKHPLMTEYDVLGENERWPTPEELQTMVRTADYIPRAAFLIIITEFCERFTYYGVSGIFQNYIQNGYKVPDSNPGAIGGGKHMATGLGNFFQFWCYFTPIFGAIIADQWWGKYKTILVFACVYLVGDLVLTLTSLPVSIRHNGALPGLIIAMIVIGLGTGGIKSNVSPMVADQYQRNRPFIRRLKNGKEVLVDRDTTIQSVFNWFYWSINVGSLSSIATTELEHNVDFWPAYLMPTLMFIVCIGVFWFGRNKYVRIPPTGSILIKASNSLTVGFKQWRLAKKSGSIITGEDGKPISWIDYAKPSYMVSAPSNVTWDDHFVDELHRTLKASKVFLFFPIYWLCYGQMTNNLVSQAGEMNTGSVPNDIMQNIDPIFLIIFIPIFDKLIYPGLRRCGVDMGPILRISIGFLLAAISMAYAAIVQHLIYNTGPYYDNPGDNHNDISAALQIPAYAFIAWGEIFASITGLEYAYTKAPASMKSIVMSIFLFTNCGGAILAFCFNSIAADPHLVENYSICAGLMGAFTFLFYFCFFKYDRTEHQENAL</sequence>
<evidence type="ECO:0000313" key="2">
    <source>
        <dbReference type="Proteomes" id="UP001150603"/>
    </source>
</evidence>